<evidence type="ECO:0000313" key="2">
    <source>
        <dbReference type="EMBL" id="MFC5465926.1"/>
    </source>
</evidence>
<dbReference type="EMBL" id="JBHSMC010000020">
    <property type="protein sequence ID" value="MFC5465926.1"/>
    <property type="molecule type" value="Genomic_DNA"/>
</dbReference>
<keyword evidence="1" id="KW-0472">Membrane</keyword>
<comment type="caution">
    <text evidence="2">The sequence shown here is derived from an EMBL/GenBank/DDBJ whole genome shotgun (WGS) entry which is preliminary data.</text>
</comment>
<feature type="transmembrane region" description="Helical" evidence="1">
    <location>
        <begin position="27"/>
        <end position="44"/>
    </location>
</feature>
<organism evidence="2 3">
    <name type="scientific">Lederbergia graminis</name>
    <dbReference type="NCBI Taxonomy" id="735518"/>
    <lineage>
        <taxon>Bacteria</taxon>
        <taxon>Bacillati</taxon>
        <taxon>Bacillota</taxon>
        <taxon>Bacilli</taxon>
        <taxon>Bacillales</taxon>
        <taxon>Bacillaceae</taxon>
        <taxon>Lederbergia</taxon>
    </lineage>
</organism>
<dbReference type="RefSeq" id="WP_382353075.1">
    <property type="nucleotide sequence ID" value="NZ_JBHSMC010000020.1"/>
</dbReference>
<evidence type="ECO:0000313" key="3">
    <source>
        <dbReference type="Proteomes" id="UP001596147"/>
    </source>
</evidence>
<sequence length="55" mass="6588">MNTNFKYAIFAFLMYFVLRTLGVPRSFMAWMIGIFAVVVIYFVLTDIWKEKQKVE</sequence>
<dbReference type="Proteomes" id="UP001596147">
    <property type="component" value="Unassembled WGS sequence"/>
</dbReference>
<keyword evidence="1" id="KW-1133">Transmembrane helix</keyword>
<accession>A0ABW0LKX5</accession>
<reference evidence="3" key="1">
    <citation type="journal article" date="2019" name="Int. J. Syst. Evol. Microbiol.">
        <title>The Global Catalogue of Microorganisms (GCM) 10K type strain sequencing project: providing services to taxonomists for standard genome sequencing and annotation.</title>
        <authorList>
            <consortium name="The Broad Institute Genomics Platform"/>
            <consortium name="The Broad Institute Genome Sequencing Center for Infectious Disease"/>
            <person name="Wu L."/>
            <person name="Ma J."/>
        </authorList>
    </citation>
    <scope>NUCLEOTIDE SEQUENCE [LARGE SCALE GENOMIC DNA]</scope>
    <source>
        <strain evidence="3">CGMCC 1.12237</strain>
    </source>
</reference>
<gene>
    <name evidence="2" type="ORF">ACFPM4_14435</name>
</gene>
<keyword evidence="3" id="KW-1185">Reference proteome</keyword>
<evidence type="ECO:0000256" key="1">
    <source>
        <dbReference type="SAM" id="Phobius"/>
    </source>
</evidence>
<proteinExistence type="predicted"/>
<keyword evidence="1" id="KW-0812">Transmembrane</keyword>
<protein>
    <recommendedName>
        <fullName evidence="4">ATP synthase F0 subunit 8</fullName>
    </recommendedName>
</protein>
<feature type="transmembrane region" description="Helical" evidence="1">
    <location>
        <begin position="5"/>
        <end position="21"/>
    </location>
</feature>
<name>A0ABW0LKX5_9BACI</name>
<evidence type="ECO:0008006" key="4">
    <source>
        <dbReference type="Google" id="ProtNLM"/>
    </source>
</evidence>